<dbReference type="EMBL" id="LGFG01000060">
    <property type="protein sequence ID" value="KUK23037.1"/>
    <property type="molecule type" value="Genomic_DNA"/>
</dbReference>
<keyword evidence="1" id="KW-0472">Membrane</keyword>
<protein>
    <recommendedName>
        <fullName evidence="4">O-antigen polymerase</fullName>
    </recommendedName>
</protein>
<organism evidence="2 3">
    <name type="scientific">Thermotoga petrophila</name>
    <dbReference type="NCBI Taxonomy" id="93929"/>
    <lineage>
        <taxon>Bacteria</taxon>
        <taxon>Thermotogati</taxon>
        <taxon>Thermotogota</taxon>
        <taxon>Thermotogae</taxon>
        <taxon>Thermotogales</taxon>
        <taxon>Thermotogaceae</taxon>
        <taxon>Thermotoga</taxon>
    </lineage>
</organism>
<gene>
    <name evidence="2" type="ORF">XD57_0864</name>
</gene>
<feature type="transmembrane region" description="Helical" evidence="1">
    <location>
        <begin position="51"/>
        <end position="68"/>
    </location>
</feature>
<feature type="transmembrane region" description="Helical" evidence="1">
    <location>
        <begin position="80"/>
        <end position="102"/>
    </location>
</feature>
<keyword evidence="1" id="KW-0812">Transmembrane</keyword>
<dbReference type="AlphaFoldDB" id="A0A101EQI6"/>
<dbReference type="Proteomes" id="UP000058636">
    <property type="component" value="Unassembled WGS sequence"/>
</dbReference>
<keyword evidence="1" id="KW-1133">Transmembrane helix</keyword>
<evidence type="ECO:0000313" key="2">
    <source>
        <dbReference type="EMBL" id="KUK23037.1"/>
    </source>
</evidence>
<feature type="transmembrane region" description="Helical" evidence="1">
    <location>
        <begin position="132"/>
        <end position="152"/>
    </location>
</feature>
<evidence type="ECO:0008006" key="4">
    <source>
        <dbReference type="Google" id="ProtNLM"/>
    </source>
</evidence>
<feature type="transmembrane region" description="Helical" evidence="1">
    <location>
        <begin position="20"/>
        <end position="39"/>
    </location>
</feature>
<accession>A0A101EQI6</accession>
<proteinExistence type="predicted"/>
<reference evidence="2 3" key="1">
    <citation type="journal article" date="2015" name="MBio">
        <title>Genome-Resolved Metagenomic Analysis Reveals Roles for Candidate Phyla and Other Microbial Community Members in Biogeochemical Transformations in Oil Reservoirs.</title>
        <authorList>
            <person name="Hu P."/>
            <person name="Tom L."/>
            <person name="Singh A."/>
            <person name="Thomas B.C."/>
            <person name="Baker B.J."/>
            <person name="Piceno Y.M."/>
            <person name="Andersen G.L."/>
            <person name="Banfield J.F."/>
        </authorList>
    </citation>
    <scope>NUCLEOTIDE SEQUENCE [LARGE SCALE GENOMIC DNA]</scope>
    <source>
        <strain evidence="2">46_26</strain>
    </source>
</reference>
<sequence>MYGYIIIPITLILSVTRPKALVYLLILFSSFQVTGVFNIEKYEFSLQIYKWLIILISVSFLVGVFITGKIRLWDQRIYKVVTVGTLFVLYTLFMSLILPNIFRGIPVFTPTLGIDYSAVYGPQPLKLSLYNIVAPAYIVFYFVTFLYIISHSWSKREQIVVEKLFEVAFLFNLVVSISQFVSSFFELPLDVTDFFYNILQRKYTVSNMIIPRVQGLFQEPSMFSPFLIGFFSQKFYQALEFKRKKDFIFVILSLFLVLLTVSTTAFIALFIMIFVVMADTRFIRPSKNTIIINVKKLISFFFVLLVSLSLVTISLNLLFDWKDIIKIVNVATFGKIETSSFSNRMKADIHALKLLVKTYGLGVGLGSNRPSSLLPYLLSQLGLIGTFLFLVYIQKIISYARTKLKETENMGVYFLLLANLISQLIAYPDITSPTLWQSVYLTIIRCFKKGNQNEKNSQSSSEL</sequence>
<name>A0A101EQI6_9THEM</name>
<dbReference type="PATRIC" id="fig|93930.3.peg.1717"/>
<comment type="caution">
    <text evidence="2">The sequence shown here is derived from an EMBL/GenBank/DDBJ whole genome shotgun (WGS) entry which is preliminary data.</text>
</comment>
<feature type="transmembrane region" description="Helical" evidence="1">
    <location>
        <begin position="247"/>
        <end position="276"/>
    </location>
</feature>
<feature type="transmembrane region" description="Helical" evidence="1">
    <location>
        <begin position="164"/>
        <end position="185"/>
    </location>
</feature>
<feature type="transmembrane region" description="Helical" evidence="1">
    <location>
        <begin position="297"/>
        <end position="319"/>
    </location>
</feature>
<feature type="transmembrane region" description="Helical" evidence="1">
    <location>
        <begin position="373"/>
        <end position="392"/>
    </location>
</feature>
<evidence type="ECO:0000313" key="3">
    <source>
        <dbReference type="Proteomes" id="UP000058636"/>
    </source>
</evidence>
<evidence type="ECO:0000256" key="1">
    <source>
        <dbReference type="SAM" id="Phobius"/>
    </source>
</evidence>